<sequence>MPTAAKLVGALAFALLAFFTAQIVVPHLPEGTKYDYMWQVAAVVGMACGWMIMGPMTRRGYVRSVGSGMKTAVIATAWALLVYAIGEMLRQTLRNMYDGPMEAVVDIARIFIKFGAFVLFPDVLAVLLVGGGLAGMLTEWAAKRWD</sequence>
<dbReference type="NCBIfam" id="NF033773">
    <property type="entry name" value="tellur_TrgA"/>
    <property type="match status" value="1"/>
</dbReference>
<gene>
    <name evidence="2" type="ORF">N5I32_07620</name>
</gene>
<evidence type="ECO:0000313" key="3">
    <source>
        <dbReference type="Proteomes" id="UP001205601"/>
    </source>
</evidence>
<keyword evidence="1" id="KW-1133">Transmembrane helix</keyword>
<proteinExistence type="predicted"/>
<reference evidence="3" key="1">
    <citation type="submission" date="2023-07" db="EMBL/GenBank/DDBJ databases">
        <title>Defluviimonas sediminis sp. nov., isolated from mangrove sediment.</title>
        <authorList>
            <person name="Liu L."/>
            <person name="Li J."/>
            <person name="Huang Y."/>
            <person name="Pan J."/>
            <person name="Li M."/>
        </authorList>
    </citation>
    <scope>NUCLEOTIDE SEQUENCE [LARGE SCALE GENOMIC DNA]</scope>
    <source>
        <strain evidence="3">FT324</strain>
    </source>
</reference>
<name>A0ABT2NPE7_9RHOB</name>
<keyword evidence="1" id="KW-0812">Transmembrane</keyword>
<keyword evidence="1" id="KW-0472">Membrane</keyword>
<dbReference type="EMBL" id="JAOCQF010000001">
    <property type="protein sequence ID" value="MCT8329375.1"/>
    <property type="molecule type" value="Genomic_DNA"/>
</dbReference>
<dbReference type="RefSeq" id="WP_261494799.1">
    <property type="nucleotide sequence ID" value="NZ_JAOCQF010000001.1"/>
</dbReference>
<dbReference type="InterPro" id="IPR047784">
    <property type="entry name" value="TrgA"/>
</dbReference>
<feature type="transmembrane region" description="Helical" evidence="1">
    <location>
        <begin position="65"/>
        <end position="86"/>
    </location>
</feature>
<comment type="caution">
    <text evidence="2">The sequence shown here is derived from an EMBL/GenBank/DDBJ whole genome shotgun (WGS) entry which is preliminary data.</text>
</comment>
<accession>A0ABT2NPE7</accession>
<feature type="transmembrane region" description="Helical" evidence="1">
    <location>
        <begin position="110"/>
        <end position="137"/>
    </location>
</feature>
<evidence type="ECO:0000313" key="2">
    <source>
        <dbReference type="EMBL" id="MCT8329375.1"/>
    </source>
</evidence>
<dbReference type="Proteomes" id="UP001205601">
    <property type="component" value="Unassembled WGS sequence"/>
</dbReference>
<protein>
    <submittedName>
        <fullName evidence="2">TrgA family protein</fullName>
    </submittedName>
</protein>
<keyword evidence="3" id="KW-1185">Reference proteome</keyword>
<feature type="transmembrane region" description="Helical" evidence="1">
    <location>
        <begin position="36"/>
        <end position="53"/>
    </location>
</feature>
<organism evidence="2 3">
    <name type="scientific">Albidovulum sediminis</name>
    <dbReference type="NCBI Taxonomy" id="3066345"/>
    <lineage>
        <taxon>Bacteria</taxon>
        <taxon>Pseudomonadati</taxon>
        <taxon>Pseudomonadota</taxon>
        <taxon>Alphaproteobacteria</taxon>
        <taxon>Rhodobacterales</taxon>
        <taxon>Paracoccaceae</taxon>
        <taxon>Albidovulum</taxon>
    </lineage>
</organism>
<evidence type="ECO:0000256" key="1">
    <source>
        <dbReference type="SAM" id="Phobius"/>
    </source>
</evidence>